<protein>
    <submittedName>
        <fullName evidence="1">Uncharacterized protein</fullName>
    </submittedName>
</protein>
<name>A0A1I6LQJ9_9SPHN</name>
<dbReference type="EMBL" id="FOZG01000002">
    <property type="protein sequence ID" value="SFS05570.1"/>
    <property type="molecule type" value="Genomic_DNA"/>
</dbReference>
<organism evidence="1 2">
    <name type="scientific">Sphingomonas jatrophae</name>
    <dbReference type="NCBI Taxonomy" id="1166337"/>
    <lineage>
        <taxon>Bacteria</taxon>
        <taxon>Pseudomonadati</taxon>
        <taxon>Pseudomonadota</taxon>
        <taxon>Alphaproteobacteria</taxon>
        <taxon>Sphingomonadales</taxon>
        <taxon>Sphingomonadaceae</taxon>
        <taxon>Sphingomonas</taxon>
    </lineage>
</organism>
<evidence type="ECO:0000313" key="1">
    <source>
        <dbReference type="EMBL" id="SFS05570.1"/>
    </source>
</evidence>
<dbReference type="Proteomes" id="UP000198824">
    <property type="component" value="Unassembled WGS sequence"/>
</dbReference>
<proteinExistence type="predicted"/>
<keyword evidence="2" id="KW-1185">Reference proteome</keyword>
<dbReference type="AlphaFoldDB" id="A0A1I6LQJ9"/>
<sequence length="109" mass="12445">MHVMAVLPRPSSPRAVWRDIRAFLATGNRHKLLFGTLSVAIPTLLMLGFLHDSKIEKPKPEMWFVPSWPADRPDSVIIAQQKIDQAKKDKMLAEKRASYQRLAKRLGID</sequence>
<evidence type="ECO:0000313" key="2">
    <source>
        <dbReference type="Proteomes" id="UP000198824"/>
    </source>
</evidence>
<reference evidence="1 2" key="1">
    <citation type="submission" date="2016-10" db="EMBL/GenBank/DDBJ databases">
        <authorList>
            <person name="de Groot N.N."/>
        </authorList>
    </citation>
    <scope>NUCLEOTIDE SEQUENCE [LARGE SCALE GENOMIC DNA]</scope>
    <source>
        <strain evidence="1 2">S5-249</strain>
    </source>
</reference>
<dbReference type="STRING" id="1166337.SAMN05192580_3113"/>
<gene>
    <name evidence="1" type="ORF">SAMN05192580_3113</name>
</gene>
<accession>A0A1I6LQJ9</accession>